<dbReference type="SUPFAM" id="SSF63380">
    <property type="entry name" value="Riboflavin synthase domain-like"/>
    <property type="match status" value="1"/>
</dbReference>
<dbReference type="PRINTS" id="PR00371">
    <property type="entry name" value="FPNCR"/>
</dbReference>
<dbReference type="InterPro" id="IPR039261">
    <property type="entry name" value="FNR_nucleotide-bd"/>
</dbReference>
<dbReference type="InterPro" id="IPR001709">
    <property type="entry name" value="Flavoprot_Pyr_Nucl_cyt_Rdtase"/>
</dbReference>
<keyword evidence="4 9" id="KW-0285">Flavoprotein</keyword>
<evidence type="ECO:0000256" key="2">
    <source>
        <dbReference type="ARBA" id="ARBA00008312"/>
    </source>
</evidence>
<dbReference type="VEuPathDB" id="ToxoDB:BESB_011700"/>
<name>A0A2A9M234_BESBE</name>
<evidence type="ECO:0000256" key="10">
    <source>
        <dbReference type="PIRSR" id="PIRSR000361-1"/>
    </source>
</evidence>
<feature type="binding site" evidence="10">
    <location>
        <begin position="365"/>
        <end position="366"/>
    </location>
    <ligand>
        <name>NADP(+)</name>
        <dbReference type="ChEBI" id="CHEBI:58349"/>
    </ligand>
</feature>
<evidence type="ECO:0000259" key="13">
    <source>
        <dbReference type="PROSITE" id="PS51384"/>
    </source>
</evidence>
<feature type="chain" id="PRO_5013287273" description="ferredoxin--NADP(+) reductase" evidence="12">
    <location>
        <begin position="30"/>
        <end position="406"/>
    </location>
</feature>
<feature type="compositionally biased region" description="Polar residues" evidence="11">
    <location>
        <begin position="127"/>
        <end position="139"/>
    </location>
</feature>
<evidence type="ECO:0000256" key="12">
    <source>
        <dbReference type="SAM" id="SignalP"/>
    </source>
</evidence>
<evidence type="ECO:0000313" key="15">
    <source>
        <dbReference type="Proteomes" id="UP000224006"/>
    </source>
</evidence>
<feature type="binding site" evidence="10">
    <location>
        <begin position="326"/>
        <end position="327"/>
    </location>
    <ligand>
        <name>NADP(+)</name>
        <dbReference type="ChEBI" id="CHEBI:58349"/>
    </ligand>
</feature>
<keyword evidence="15" id="KW-1185">Reference proteome</keyword>
<evidence type="ECO:0000256" key="8">
    <source>
        <dbReference type="ARBA" id="ARBA00047776"/>
    </source>
</evidence>
<evidence type="ECO:0000256" key="11">
    <source>
        <dbReference type="SAM" id="MobiDB-lite"/>
    </source>
</evidence>
<evidence type="ECO:0000256" key="5">
    <source>
        <dbReference type="ARBA" id="ARBA00022827"/>
    </source>
</evidence>
<evidence type="ECO:0000256" key="9">
    <source>
        <dbReference type="PIRNR" id="PIRNR000361"/>
    </source>
</evidence>
<feature type="domain" description="FAD-binding FR-type" evidence="13">
    <location>
        <begin position="68"/>
        <end position="239"/>
    </location>
</feature>
<evidence type="ECO:0000256" key="4">
    <source>
        <dbReference type="ARBA" id="ARBA00022630"/>
    </source>
</evidence>
<dbReference type="STRING" id="94643.A0A2A9M234"/>
<evidence type="ECO:0000313" key="14">
    <source>
        <dbReference type="EMBL" id="PFH32558.1"/>
    </source>
</evidence>
<dbReference type="GO" id="GO:0004324">
    <property type="term" value="F:ferredoxin-NADP+ reductase activity"/>
    <property type="evidence" value="ECO:0007669"/>
    <property type="project" value="UniProtKB-EC"/>
</dbReference>
<proteinExistence type="inferred from homology"/>
<evidence type="ECO:0000256" key="6">
    <source>
        <dbReference type="ARBA" id="ARBA00022857"/>
    </source>
</evidence>
<dbReference type="EMBL" id="NWUJ01000010">
    <property type="protein sequence ID" value="PFH32558.1"/>
    <property type="molecule type" value="Genomic_DNA"/>
</dbReference>
<keyword evidence="5 9" id="KW-0274">FAD</keyword>
<accession>A0A2A9M234</accession>
<sequence>MTDALTPLRFLIPFILLATPAAVVKDVVGFLVGDLQAVGLQQRGSASWQVPGSAASFERGSASRFRPSSPLLCKVVSVSQVTHDSSTLGVSDAPHVFSVVLDHGQQLQFVEGQSIGIKPPAPPGAHVSQNEGNTTTGSEVSEGEHTPSAQYSSGSPVPGAPSVAKRYAHPRIYSIASSRHGDDGFGRTLTLCVKKHVYADPSTGRRDAQKDGICSTFLCNVKCGDMVEVTGPMGKALLLPSQAETPLVMLATGTGVAPFRGHLQALGRGQRNRDALGEGSEAACPKHPKVLLFIGARTAETVPYLEEWKGLEAQRGGDVEVHFALSRQMQNARGGRLYIQDVVWQEREKVWKALKLDGGHFYACGLKGMMTGIQEVLEEMAEEKGFSRDHLIKLLKQQRRWHVEVY</sequence>
<gene>
    <name evidence="14" type="ORF">BESB_011700</name>
</gene>
<dbReference type="Gene3D" id="2.40.30.10">
    <property type="entry name" value="Translation factors"/>
    <property type="match status" value="1"/>
</dbReference>
<feature type="binding site" evidence="10">
    <location>
        <position position="174"/>
    </location>
    <ligand>
        <name>NADP(+)</name>
        <dbReference type="ChEBI" id="CHEBI:58349"/>
    </ligand>
</feature>
<feature type="binding site" evidence="10">
    <location>
        <position position="194"/>
    </location>
    <ligand>
        <name>NADP(+)</name>
        <dbReference type="ChEBI" id="CHEBI:58349"/>
    </ligand>
</feature>
<comment type="catalytic activity">
    <reaction evidence="8">
        <text>2 reduced [2Fe-2S]-[ferredoxin] + NADP(+) + H(+) = 2 oxidized [2Fe-2S]-[ferredoxin] + NADPH</text>
        <dbReference type="Rhea" id="RHEA:20125"/>
        <dbReference type="Rhea" id="RHEA-COMP:10000"/>
        <dbReference type="Rhea" id="RHEA-COMP:10001"/>
        <dbReference type="ChEBI" id="CHEBI:15378"/>
        <dbReference type="ChEBI" id="CHEBI:33737"/>
        <dbReference type="ChEBI" id="CHEBI:33738"/>
        <dbReference type="ChEBI" id="CHEBI:57783"/>
        <dbReference type="ChEBI" id="CHEBI:58349"/>
        <dbReference type="EC" id="1.18.1.2"/>
    </reaction>
</comment>
<keyword evidence="6 9" id="KW-0521">NADP</keyword>
<feature type="compositionally biased region" description="Low complexity" evidence="11">
    <location>
        <begin position="152"/>
        <end position="163"/>
    </location>
</feature>
<dbReference type="KEGG" id="bbes:BESB_011700"/>
<organism evidence="14 15">
    <name type="scientific">Besnoitia besnoiti</name>
    <name type="common">Apicomplexan protozoan</name>
    <dbReference type="NCBI Taxonomy" id="94643"/>
    <lineage>
        <taxon>Eukaryota</taxon>
        <taxon>Sar</taxon>
        <taxon>Alveolata</taxon>
        <taxon>Apicomplexa</taxon>
        <taxon>Conoidasida</taxon>
        <taxon>Coccidia</taxon>
        <taxon>Eucoccidiorida</taxon>
        <taxon>Eimeriorina</taxon>
        <taxon>Sarcocystidae</taxon>
        <taxon>Besnoitia</taxon>
    </lineage>
</organism>
<dbReference type="PROSITE" id="PS51384">
    <property type="entry name" value="FAD_FR"/>
    <property type="match status" value="1"/>
</dbReference>
<dbReference type="InterPro" id="IPR001433">
    <property type="entry name" value="OxRdtase_FAD/NAD-bd"/>
</dbReference>
<dbReference type="AlphaFoldDB" id="A0A2A9M234"/>
<reference evidence="14 15" key="1">
    <citation type="submission" date="2017-09" db="EMBL/GenBank/DDBJ databases">
        <title>Genome sequencing of Besnoitia besnoiti strain Bb-Ger1.</title>
        <authorList>
            <person name="Schares G."/>
            <person name="Venepally P."/>
            <person name="Lorenzi H.A."/>
        </authorList>
    </citation>
    <scope>NUCLEOTIDE SEQUENCE [LARGE SCALE GENOMIC DNA]</scope>
    <source>
        <strain evidence="14 15">Bb-Ger1</strain>
    </source>
</reference>
<dbReference type="EC" id="1.18.1.2" evidence="3"/>
<comment type="similarity">
    <text evidence="2">Belongs to the ferredoxin--NADP reductase type 1 family.</text>
</comment>
<dbReference type="GeneID" id="40306232"/>
<evidence type="ECO:0000256" key="3">
    <source>
        <dbReference type="ARBA" id="ARBA00013223"/>
    </source>
</evidence>
<dbReference type="Proteomes" id="UP000224006">
    <property type="component" value="Chromosome IX"/>
</dbReference>
<protein>
    <recommendedName>
        <fullName evidence="3">ferredoxin--NADP(+) reductase</fullName>
        <ecNumber evidence="3">1.18.1.2</ecNumber>
    </recommendedName>
</protein>
<dbReference type="InterPro" id="IPR017927">
    <property type="entry name" value="FAD-bd_FR_type"/>
</dbReference>
<dbReference type="InterPro" id="IPR015701">
    <property type="entry name" value="FNR"/>
</dbReference>
<dbReference type="PIRSF" id="PIRSF000361">
    <property type="entry name" value="Frd-NADP+_RD"/>
    <property type="match status" value="1"/>
</dbReference>
<evidence type="ECO:0000256" key="7">
    <source>
        <dbReference type="ARBA" id="ARBA00023002"/>
    </source>
</evidence>
<comment type="cofactor">
    <cofactor evidence="1">
        <name>FAD</name>
        <dbReference type="ChEBI" id="CHEBI:57692"/>
    </cofactor>
</comment>
<dbReference type="OrthoDB" id="329813at2759"/>
<evidence type="ECO:0000256" key="1">
    <source>
        <dbReference type="ARBA" id="ARBA00001974"/>
    </source>
</evidence>
<feature type="binding site" evidence="10">
    <location>
        <position position="404"/>
    </location>
    <ligand>
        <name>NADP(+)</name>
        <dbReference type="ChEBI" id="CHEBI:58349"/>
    </ligand>
</feature>
<keyword evidence="7 9" id="KW-0560">Oxidoreductase</keyword>
<keyword evidence="12" id="KW-0732">Signal</keyword>
<dbReference type="SUPFAM" id="SSF52343">
    <property type="entry name" value="Ferredoxin reductase-like, C-terminal NADP-linked domain"/>
    <property type="match status" value="1"/>
</dbReference>
<dbReference type="Gene3D" id="3.40.50.80">
    <property type="entry name" value="Nucleotide-binding domain of ferredoxin-NADP reductase (FNR) module"/>
    <property type="match status" value="1"/>
</dbReference>
<dbReference type="InterPro" id="IPR017938">
    <property type="entry name" value="Riboflavin_synthase-like_b-brl"/>
</dbReference>
<dbReference type="RefSeq" id="XP_029216567.1">
    <property type="nucleotide sequence ID" value="XM_029359900.1"/>
</dbReference>
<comment type="caution">
    <text evidence="14">The sequence shown here is derived from an EMBL/GenBank/DDBJ whole genome shotgun (WGS) entry which is preliminary data.</text>
</comment>
<feature type="signal peptide" evidence="12">
    <location>
        <begin position="1"/>
        <end position="29"/>
    </location>
</feature>
<dbReference type="PANTHER" id="PTHR43314">
    <property type="match status" value="1"/>
</dbReference>
<feature type="binding site" evidence="10">
    <location>
        <position position="254"/>
    </location>
    <ligand>
        <name>NADP(+)</name>
        <dbReference type="ChEBI" id="CHEBI:58349"/>
    </ligand>
</feature>
<feature type="region of interest" description="Disordered" evidence="11">
    <location>
        <begin position="114"/>
        <end position="163"/>
    </location>
</feature>
<dbReference type="Pfam" id="PF00175">
    <property type="entry name" value="NAD_binding_1"/>
    <property type="match status" value="1"/>
</dbReference>